<evidence type="ECO:0000313" key="3">
    <source>
        <dbReference type="Proteomes" id="UP000678513"/>
    </source>
</evidence>
<keyword evidence="1" id="KW-0732">Signal</keyword>
<feature type="signal peptide" evidence="1">
    <location>
        <begin position="1"/>
        <end position="27"/>
    </location>
</feature>
<keyword evidence="3" id="KW-1185">Reference proteome</keyword>
<evidence type="ECO:0000256" key="1">
    <source>
        <dbReference type="SAM" id="SignalP"/>
    </source>
</evidence>
<dbReference type="Proteomes" id="UP000678513">
    <property type="component" value="Chromosome"/>
</dbReference>
<organism evidence="2 3">
    <name type="scientific">Arachnia rubra</name>
    <dbReference type="NCBI Taxonomy" id="1547448"/>
    <lineage>
        <taxon>Bacteria</taxon>
        <taxon>Bacillati</taxon>
        <taxon>Actinomycetota</taxon>
        <taxon>Actinomycetes</taxon>
        <taxon>Propionibacteriales</taxon>
        <taxon>Propionibacteriaceae</taxon>
        <taxon>Arachnia</taxon>
    </lineage>
</organism>
<feature type="chain" id="PRO_5047349080" evidence="1">
    <location>
        <begin position="28"/>
        <end position="148"/>
    </location>
</feature>
<proteinExistence type="predicted"/>
<name>A0ABX7Y571_9ACTN</name>
<protein>
    <submittedName>
        <fullName evidence="2">Uncharacterized protein</fullName>
    </submittedName>
</protein>
<accession>A0ABX7Y571</accession>
<sequence length="148" mass="16052">MKNRFIRQILALLLGFSLFLVPATASADEGTSQSEEQAGFTDAQVVELEQYLNTLFAEVVVKDEQTGQLHIDYDAAKRLYPDRDLSVLSIPASQLDTSSHNGAGPLDLKDYAWCVVKGAIPFIGLLDVNWGLSACGSVSRTGELFLGT</sequence>
<evidence type="ECO:0000313" key="2">
    <source>
        <dbReference type="EMBL" id="QUC08151.1"/>
    </source>
</evidence>
<dbReference type="EMBL" id="CP072384">
    <property type="protein sequence ID" value="QUC08151.1"/>
    <property type="molecule type" value="Genomic_DNA"/>
</dbReference>
<dbReference type="RefSeq" id="WP_212323723.1">
    <property type="nucleotide sequence ID" value="NZ_AP024463.1"/>
</dbReference>
<gene>
    <name evidence="2" type="ORF">J5A65_14830</name>
</gene>
<reference evidence="2 3" key="1">
    <citation type="submission" date="2021-03" db="EMBL/GenBank/DDBJ databases">
        <title>Human Oral Microbial Genomes.</title>
        <authorList>
            <person name="Johnston C.D."/>
            <person name="Chen T."/>
            <person name="Dewhirst F.E."/>
        </authorList>
    </citation>
    <scope>NUCLEOTIDE SEQUENCE [LARGE SCALE GENOMIC DNA]</scope>
    <source>
        <strain evidence="2 3">DSMZ 100122</strain>
    </source>
</reference>